<dbReference type="PROSITE" id="PS00080">
    <property type="entry name" value="MULTICOPPER_OXIDASE2"/>
    <property type="match status" value="1"/>
</dbReference>
<dbReference type="PANTHER" id="PTHR11709">
    <property type="entry name" value="MULTI-COPPER OXIDASE"/>
    <property type="match status" value="1"/>
</dbReference>
<keyword evidence="5" id="KW-0325">Glycoprotein</keyword>
<evidence type="ECO:0000259" key="9">
    <source>
        <dbReference type="Pfam" id="PF07731"/>
    </source>
</evidence>
<dbReference type="InterPro" id="IPR045087">
    <property type="entry name" value="Cu-oxidase_fam"/>
</dbReference>
<keyword evidence="4" id="KW-0186">Copper</keyword>
<dbReference type="STRING" id="289078.A0A2X0L3R8"/>
<evidence type="ECO:0000256" key="2">
    <source>
        <dbReference type="ARBA" id="ARBA00022723"/>
    </source>
</evidence>
<feature type="signal peptide" evidence="7">
    <location>
        <begin position="1"/>
        <end position="23"/>
    </location>
</feature>
<evidence type="ECO:0000256" key="5">
    <source>
        <dbReference type="ARBA" id="ARBA00023180"/>
    </source>
</evidence>
<dbReference type="PANTHER" id="PTHR11709:SF414">
    <property type="entry name" value="ADR239WP"/>
    <property type="match status" value="1"/>
</dbReference>
<evidence type="ECO:0000256" key="3">
    <source>
        <dbReference type="ARBA" id="ARBA00023002"/>
    </source>
</evidence>
<dbReference type="Pfam" id="PF07732">
    <property type="entry name" value="Cu-oxidase_3"/>
    <property type="match status" value="1"/>
</dbReference>
<evidence type="ECO:0000259" key="8">
    <source>
        <dbReference type="Pfam" id="PF00394"/>
    </source>
</evidence>
<keyword evidence="2" id="KW-0479">Metal-binding</keyword>
<name>A0A2X0L3R8_9BASI</name>
<feature type="compositionally biased region" description="Low complexity" evidence="6">
    <location>
        <begin position="401"/>
        <end position="436"/>
    </location>
</feature>
<dbReference type="OrthoDB" id="2121828at2759"/>
<organism evidence="11 12">
    <name type="scientific">Microbotryum saponariae</name>
    <dbReference type="NCBI Taxonomy" id="289078"/>
    <lineage>
        <taxon>Eukaryota</taxon>
        <taxon>Fungi</taxon>
        <taxon>Dikarya</taxon>
        <taxon>Basidiomycota</taxon>
        <taxon>Pucciniomycotina</taxon>
        <taxon>Microbotryomycetes</taxon>
        <taxon>Microbotryales</taxon>
        <taxon>Microbotryaceae</taxon>
        <taxon>Microbotryum</taxon>
    </lineage>
</organism>
<proteinExistence type="inferred from homology"/>
<gene>
    <name evidence="11" type="ORF">BZ3500_MVSOF-1268-A1-R1_CHR3-1G06069</name>
</gene>
<comment type="similarity">
    <text evidence="1">Belongs to the multicopper oxidase family.</text>
</comment>
<dbReference type="Gene3D" id="2.60.40.420">
    <property type="entry name" value="Cupredoxins - blue copper proteins"/>
    <property type="match status" value="3"/>
</dbReference>
<sequence>MKFSYSIFACALLASGWADLARTQDVGAGGGSIGVSLPPTTPSDPSCTGSNEWFSPYRSTFEAHERGENLDQLKQPGSIDDSEYLLNPDFSINNCQTTRYYYLDIHETRAAPDGLEREMFLFNGRINGPLIEANQGDTIVVYVHNYLDVGTTVHWHGLAQNGTGWADGPLGVTQCPIPPGTTFVYKYTLSRPDQCGTYWYHAHRLAHYGDGLVAPLIIHCPGDPLKRGDLYDIDQVVVIRDHYHPLSTRIVNSLLVNGSFQGSALTPSPNSGLINGRGRYDCSFAPEGSVCTDNATLTEFKFPKGSRVRLRLINSAAHAQFLVSVDEHPLNVVEADDTPVWQTTVHRAPINIGQRYSSIINTADNNDGDSFWMRADINTACFGANFTDLNPEVKAIIRIGSASSSSSPSSENGSNPPSQGSPGDSSDFSGDQSGGDNPSGSQRSSNNNGTGDDDTPNGGGDGSTDKSRNSTGDGPNGFGGHDTGNSGDVPDGSDRSDNSDDSDASGDGGNGSDDQDNSAGSDDSGDQQGSQGDSPFKKAARLSKRNDNNNNSESNTDTNQNLPTSTDWSDAVNGSCHDLAESTLVPRVPFNPPGANISHEFRATILTTPSGATGFAANNVSFESFVDDPFLFRVNRGDDIPAGLSASIVLDDKSLAHDIIINNVNPVDHPFHLHGVQMHLIARGNGTVDADSISSVAVNLNNPIRRDTISVTGNTYVIVRVIPDNPGVWAFHCHILYHQLLGLMGVVVIRPDLIRKMEIPQHARDVSMPDQSNRSIRSLTPRCVHPLQLCTRGSSLNDANNQNPQANIEPGRRIRRSINPLLPSKDFVRKRLSLNQD</sequence>
<dbReference type="Pfam" id="PF07731">
    <property type="entry name" value="Cu-oxidase_2"/>
    <property type="match status" value="1"/>
</dbReference>
<evidence type="ECO:0000313" key="12">
    <source>
        <dbReference type="Proteomes" id="UP000249723"/>
    </source>
</evidence>
<evidence type="ECO:0000259" key="10">
    <source>
        <dbReference type="Pfam" id="PF07732"/>
    </source>
</evidence>
<reference evidence="12" key="1">
    <citation type="submission" date="2016-10" db="EMBL/GenBank/DDBJ databases">
        <authorList>
            <person name="Jeantristanb JTB J.-T."/>
            <person name="Ricardo R."/>
        </authorList>
    </citation>
    <scope>NUCLEOTIDE SEQUENCE [LARGE SCALE GENOMIC DNA]</scope>
</reference>
<feature type="domain" description="Plastocyanin-like" evidence="10">
    <location>
        <begin position="106"/>
        <end position="220"/>
    </location>
</feature>
<keyword evidence="7" id="KW-0732">Signal</keyword>
<dbReference type="InterPro" id="IPR011707">
    <property type="entry name" value="Cu-oxidase-like_N"/>
</dbReference>
<evidence type="ECO:0000256" key="1">
    <source>
        <dbReference type="ARBA" id="ARBA00010609"/>
    </source>
</evidence>
<dbReference type="Pfam" id="PF00394">
    <property type="entry name" value="Cu-oxidase"/>
    <property type="match status" value="1"/>
</dbReference>
<feature type="chain" id="PRO_5030060145" evidence="7">
    <location>
        <begin position="24"/>
        <end position="837"/>
    </location>
</feature>
<evidence type="ECO:0000256" key="6">
    <source>
        <dbReference type="SAM" id="MobiDB-lite"/>
    </source>
</evidence>
<dbReference type="AlphaFoldDB" id="A0A2X0L3R8"/>
<dbReference type="InterPro" id="IPR008972">
    <property type="entry name" value="Cupredoxin"/>
</dbReference>
<dbReference type="InterPro" id="IPR002355">
    <property type="entry name" value="Cu_oxidase_Cu_BS"/>
</dbReference>
<keyword evidence="3" id="KW-0560">Oxidoreductase</keyword>
<dbReference type="Proteomes" id="UP000249723">
    <property type="component" value="Unassembled WGS sequence"/>
</dbReference>
<feature type="domain" description="Plastocyanin-like" evidence="9">
    <location>
        <begin position="658"/>
        <end position="751"/>
    </location>
</feature>
<evidence type="ECO:0000313" key="11">
    <source>
        <dbReference type="EMBL" id="SCZ99530.1"/>
    </source>
</evidence>
<feature type="region of interest" description="Disordered" evidence="6">
    <location>
        <begin position="401"/>
        <end position="572"/>
    </location>
</feature>
<dbReference type="GO" id="GO:0016491">
    <property type="term" value="F:oxidoreductase activity"/>
    <property type="evidence" value="ECO:0007669"/>
    <property type="project" value="UniProtKB-KW"/>
</dbReference>
<accession>A0A2X0L3R8</accession>
<dbReference type="EMBL" id="FMWP01000096">
    <property type="protein sequence ID" value="SCZ99530.1"/>
    <property type="molecule type" value="Genomic_DNA"/>
</dbReference>
<dbReference type="InterPro" id="IPR011706">
    <property type="entry name" value="Cu-oxidase_C"/>
</dbReference>
<feature type="compositionally biased region" description="Low complexity" evidence="6">
    <location>
        <begin position="517"/>
        <end position="534"/>
    </location>
</feature>
<evidence type="ECO:0000256" key="4">
    <source>
        <dbReference type="ARBA" id="ARBA00023008"/>
    </source>
</evidence>
<feature type="domain" description="Plastocyanin-like" evidence="8">
    <location>
        <begin position="235"/>
        <end position="380"/>
    </location>
</feature>
<protein>
    <submittedName>
        <fullName evidence="11">BZ3500_MvSof-1268-A1-R1_Chr3-1g06069 protein</fullName>
    </submittedName>
</protein>
<dbReference type="InterPro" id="IPR001117">
    <property type="entry name" value="Cu-oxidase_2nd"/>
</dbReference>
<keyword evidence="12" id="KW-1185">Reference proteome</keyword>
<dbReference type="GO" id="GO:0005507">
    <property type="term" value="F:copper ion binding"/>
    <property type="evidence" value="ECO:0007669"/>
    <property type="project" value="InterPro"/>
</dbReference>
<dbReference type="SUPFAM" id="SSF49503">
    <property type="entry name" value="Cupredoxins"/>
    <property type="match status" value="3"/>
</dbReference>
<feature type="compositionally biased region" description="Low complexity" evidence="6">
    <location>
        <begin position="548"/>
        <end position="561"/>
    </location>
</feature>
<evidence type="ECO:0000256" key="7">
    <source>
        <dbReference type="SAM" id="SignalP"/>
    </source>
</evidence>